<evidence type="ECO:0000256" key="13">
    <source>
        <dbReference type="ARBA" id="ARBA00022679"/>
    </source>
</evidence>
<evidence type="ECO:0000256" key="20">
    <source>
        <dbReference type="ARBA" id="ARBA00023136"/>
    </source>
</evidence>
<dbReference type="GO" id="GO:0030288">
    <property type="term" value="C:outer membrane-bounded periplasmic space"/>
    <property type="evidence" value="ECO:0007669"/>
    <property type="project" value="TreeGrafter"/>
</dbReference>
<evidence type="ECO:0000256" key="17">
    <source>
        <dbReference type="ARBA" id="ARBA00022968"/>
    </source>
</evidence>
<evidence type="ECO:0000259" key="32">
    <source>
        <dbReference type="Pfam" id="PF17092"/>
    </source>
</evidence>
<keyword evidence="16" id="KW-0133">Cell shape</keyword>
<dbReference type="InterPro" id="IPR001264">
    <property type="entry name" value="Glyco_trans_51"/>
</dbReference>
<evidence type="ECO:0000256" key="7">
    <source>
        <dbReference type="ARBA" id="ARBA00018638"/>
    </source>
</evidence>
<evidence type="ECO:0000256" key="25">
    <source>
        <dbReference type="ARBA" id="ARBA00044770"/>
    </source>
</evidence>
<evidence type="ECO:0000256" key="9">
    <source>
        <dbReference type="ARBA" id="ARBA00022519"/>
    </source>
</evidence>
<proteinExistence type="inferred from homology"/>
<gene>
    <name evidence="33" type="ORF">NAF29_01465</name>
</gene>
<dbReference type="InterPro" id="IPR031376">
    <property type="entry name" value="PCB_OB"/>
</dbReference>
<keyword evidence="15" id="KW-0378">Hydrolase</keyword>
<dbReference type="SUPFAM" id="SSF56601">
    <property type="entry name" value="beta-lactamase/transpeptidase-like"/>
    <property type="match status" value="1"/>
</dbReference>
<dbReference type="InterPro" id="IPR001460">
    <property type="entry name" value="PCN-bd_Tpept"/>
</dbReference>
<keyword evidence="22" id="KW-0511">Multifunctional enzyme</keyword>
<keyword evidence="34" id="KW-1185">Reference proteome</keyword>
<keyword evidence="20 29" id="KW-0472">Membrane</keyword>
<feature type="domain" description="Penicillin-binding protein OB-like" evidence="32">
    <location>
        <begin position="317"/>
        <end position="438"/>
    </location>
</feature>
<dbReference type="GO" id="GO:0008955">
    <property type="term" value="F:peptidoglycan glycosyltransferase activity"/>
    <property type="evidence" value="ECO:0007669"/>
    <property type="project" value="UniProtKB-EC"/>
</dbReference>
<evidence type="ECO:0000256" key="4">
    <source>
        <dbReference type="ARBA" id="ARBA00007090"/>
    </source>
</evidence>
<dbReference type="PANTHER" id="PTHR32282:SF27">
    <property type="entry name" value="PENICILLIN-BINDING PROTEIN 1A"/>
    <property type="match status" value="1"/>
</dbReference>
<evidence type="ECO:0000256" key="15">
    <source>
        <dbReference type="ARBA" id="ARBA00022801"/>
    </source>
</evidence>
<evidence type="ECO:0000256" key="21">
    <source>
        <dbReference type="ARBA" id="ARBA00023251"/>
    </source>
</evidence>
<dbReference type="GO" id="GO:0006508">
    <property type="term" value="P:proteolysis"/>
    <property type="evidence" value="ECO:0007669"/>
    <property type="project" value="UniProtKB-KW"/>
</dbReference>
<evidence type="ECO:0000256" key="14">
    <source>
        <dbReference type="ARBA" id="ARBA00022692"/>
    </source>
</evidence>
<dbReference type="GO" id="GO:0008658">
    <property type="term" value="F:penicillin binding"/>
    <property type="evidence" value="ECO:0007669"/>
    <property type="project" value="InterPro"/>
</dbReference>
<dbReference type="GO" id="GO:0008360">
    <property type="term" value="P:regulation of cell shape"/>
    <property type="evidence" value="ECO:0007669"/>
    <property type="project" value="UniProtKB-KW"/>
</dbReference>
<dbReference type="GO" id="GO:0005886">
    <property type="term" value="C:plasma membrane"/>
    <property type="evidence" value="ECO:0007669"/>
    <property type="project" value="UniProtKB-SubCell"/>
</dbReference>
<evidence type="ECO:0000256" key="1">
    <source>
        <dbReference type="ARBA" id="ARBA00002624"/>
    </source>
</evidence>
<evidence type="ECO:0000256" key="24">
    <source>
        <dbReference type="ARBA" id="ARBA00034000"/>
    </source>
</evidence>
<comment type="similarity">
    <text evidence="5">In the N-terminal section; belongs to the glycosyltransferase 51 family.</text>
</comment>
<evidence type="ECO:0000256" key="5">
    <source>
        <dbReference type="ARBA" id="ARBA00007739"/>
    </source>
</evidence>
<comment type="similarity">
    <text evidence="4">In the C-terminal section; belongs to the transpeptidase family.</text>
</comment>
<comment type="caution">
    <text evidence="33">The sequence shown here is derived from an EMBL/GenBank/DDBJ whole genome shotgun (WGS) entry which is preliminary data.</text>
</comment>
<dbReference type="Pfam" id="PF17092">
    <property type="entry name" value="PCB_OB"/>
    <property type="match status" value="1"/>
</dbReference>
<comment type="function">
    <text evidence="1">Cell wall formation. Synthesis of cross-linked peptidoglycan from the lipid intermediates. The enzyme has a penicillin-insensitive transglycosylase N-terminal domain (formation of linear glycan strands) and a penicillin-sensitive transpeptidase C-terminal domain (cross-linking of the peptide subunits).</text>
</comment>
<dbReference type="EMBL" id="JAMQGP010000001">
    <property type="protein sequence ID" value="MCM2678338.1"/>
    <property type="molecule type" value="Genomic_DNA"/>
</dbReference>
<accession>A0AA42B635</accession>
<comment type="pathway">
    <text evidence="3">Cell wall biogenesis; peptidoglycan biosynthesis.</text>
</comment>
<dbReference type="GO" id="GO:0009252">
    <property type="term" value="P:peptidoglycan biosynthetic process"/>
    <property type="evidence" value="ECO:0007669"/>
    <property type="project" value="UniProtKB-KW"/>
</dbReference>
<dbReference type="Gene3D" id="3.40.710.10">
    <property type="entry name" value="DD-peptidase/beta-lactamase superfamily"/>
    <property type="match status" value="2"/>
</dbReference>
<keyword evidence="14 29" id="KW-0812">Transmembrane</keyword>
<dbReference type="RefSeq" id="WP_251259708.1">
    <property type="nucleotide sequence ID" value="NZ_JAMQGP010000001.1"/>
</dbReference>
<dbReference type="Proteomes" id="UP001165393">
    <property type="component" value="Unassembled WGS sequence"/>
</dbReference>
<reference evidence="33 34" key="1">
    <citation type="journal article" date="2013" name="Antonie Van Leeuwenhoek">
        <title>Echinimonas agarilytica gen. nov., sp. nov., a new gammaproteobacterium isolated from the sea urchin Strongylocentrotus intermedius.</title>
        <authorList>
            <person name="Nedashkovskaya O.I."/>
            <person name="Stenkova A.M."/>
            <person name="Zhukova N.V."/>
            <person name="Van Trappen S."/>
            <person name="Lee J.S."/>
            <person name="Kim S.B."/>
        </authorList>
    </citation>
    <scope>NUCLEOTIDE SEQUENCE [LARGE SCALE GENOMIC DNA]</scope>
    <source>
        <strain evidence="33 34">KMM 6351</strain>
    </source>
</reference>
<organism evidence="33 34">
    <name type="scientific">Echinimonas agarilytica</name>
    <dbReference type="NCBI Taxonomy" id="1215918"/>
    <lineage>
        <taxon>Bacteria</taxon>
        <taxon>Pseudomonadati</taxon>
        <taxon>Pseudomonadota</taxon>
        <taxon>Gammaproteobacteria</taxon>
        <taxon>Alteromonadales</taxon>
        <taxon>Echinimonadaceae</taxon>
        <taxon>Echinimonas</taxon>
    </lineage>
</organism>
<keyword evidence="13" id="KW-0808">Transferase</keyword>
<evidence type="ECO:0000256" key="22">
    <source>
        <dbReference type="ARBA" id="ARBA00023268"/>
    </source>
</evidence>
<keyword evidence="21" id="KW-0046">Antibiotic resistance</keyword>
<dbReference type="AlphaFoldDB" id="A0AA42B635"/>
<keyword evidence="9" id="KW-0997">Cell inner membrane</keyword>
<feature type="region of interest" description="Disordered" evidence="28">
    <location>
        <begin position="833"/>
        <end position="863"/>
    </location>
</feature>
<evidence type="ECO:0000256" key="16">
    <source>
        <dbReference type="ARBA" id="ARBA00022960"/>
    </source>
</evidence>
<dbReference type="InterPro" id="IPR023346">
    <property type="entry name" value="Lysozyme-like_dom_sf"/>
</dbReference>
<evidence type="ECO:0000256" key="29">
    <source>
        <dbReference type="SAM" id="Phobius"/>
    </source>
</evidence>
<keyword evidence="8" id="KW-1003">Cell membrane</keyword>
<evidence type="ECO:0000256" key="19">
    <source>
        <dbReference type="ARBA" id="ARBA00022989"/>
    </source>
</evidence>
<keyword evidence="23" id="KW-0961">Cell wall biogenesis/degradation</keyword>
<feature type="transmembrane region" description="Helical" evidence="29">
    <location>
        <begin position="7"/>
        <end position="29"/>
    </location>
</feature>
<comment type="subcellular location">
    <subcellularLocation>
        <location evidence="2">Cell inner membrane</location>
        <topology evidence="2">Single-pass type II membrane protein</topology>
    </subcellularLocation>
</comment>
<evidence type="ECO:0000256" key="10">
    <source>
        <dbReference type="ARBA" id="ARBA00022645"/>
    </source>
</evidence>
<dbReference type="EC" id="2.4.99.28" evidence="25"/>
<evidence type="ECO:0000259" key="30">
    <source>
        <dbReference type="Pfam" id="PF00905"/>
    </source>
</evidence>
<evidence type="ECO:0000256" key="12">
    <source>
        <dbReference type="ARBA" id="ARBA00022676"/>
    </source>
</evidence>
<dbReference type="FunFam" id="1.10.3810.10:FF:000003">
    <property type="entry name" value="Penicillin-binding protein 1a"/>
    <property type="match status" value="1"/>
</dbReference>
<evidence type="ECO:0000256" key="27">
    <source>
        <dbReference type="ARBA" id="ARBA00060592"/>
    </source>
</evidence>
<keyword evidence="19 29" id="KW-1133">Transmembrane helix</keyword>
<evidence type="ECO:0000256" key="8">
    <source>
        <dbReference type="ARBA" id="ARBA00022475"/>
    </source>
</evidence>
<keyword evidence="18" id="KW-0573">Peptidoglycan synthesis</keyword>
<dbReference type="Pfam" id="PF00905">
    <property type="entry name" value="Transpeptidase"/>
    <property type="match status" value="1"/>
</dbReference>
<evidence type="ECO:0000256" key="2">
    <source>
        <dbReference type="ARBA" id="ARBA00004249"/>
    </source>
</evidence>
<evidence type="ECO:0000256" key="11">
    <source>
        <dbReference type="ARBA" id="ARBA00022670"/>
    </source>
</evidence>
<dbReference type="PANTHER" id="PTHR32282">
    <property type="entry name" value="BINDING PROTEIN TRANSPEPTIDASE, PUTATIVE-RELATED"/>
    <property type="match status" value="1"/>
</dbReference>
<name>A0AA42B635_9GAMM</name>
<evidence type="ECO:0000256" key="3">
    <source>
        <dbReference type="ARBA" id="ARBA00004752"/>
    </source>
</evidence>
<dbReference type="InterPro" id="IPR012338">
    <property type="entry name" value="Beta-lactam/transpept-like"/>
</dbReference>
<keyword evidence="17" id="KW-0735">Signal-anchor</keyword>
<comment type="pathway">
    <text evidence="27">Glycan biosynthesis.</text>
</comment>
<keyword evidence="12" id="KW-0328">Glycosyltransferase</keyword>
<evidence type="ECO:0000256" key="28">
    <source>
        <dbReference type="SAM" id="MobiDB-lite"/>
    </source>
</evidence>
<keyword evidence="11" id="KW-0645">Protease</keyword>
<evidence type="ECO:0000313" key="33">
    <source>
        <dbReference type="EMBL" id="MCM2678338.1"/>
    </source>
</evidence>
<feature type="domain" description="Penicillin-binding protein transpeptidase" evidence="30">
    <location>
        <begin position="441"/>
        <end position="736"/>
    </location>
</feature>
<comment type="catalytic activity">
    <reaction evidence="24">
        <text>Preferential cleavage: (Ac)2-L-Lys-D-Ala-|-D-Ala. Also transpeptidation of peptidyl-alanyl moieties that are N-acyl substituents of D-alanine.</text>
        <dbReference type="EC" id="3.4.16.4"/>
    </reaction>
</comment>
<dbReference type="Gene3D" id="1.10.3810.10">
    <property type="entry name" value="Biosynthetic peptidoglycan transglycosylase-like"/>
    <property type="match status" value="1"/>
</dbReference>
<evidence type="ECO:0000256" key="18">
    <source>
        <dbReference type="ARBA" id="ARBA00022984"/>
    </source>
</evidence>
<evidence type="ECO:0000313" key="34">
    <source>
        <dbReference type="Proteomes" id="UP001165393"/>
    </source>
</evidence>
<dbReference type="NCBIfam" id="TIGR02074">
    <property type="entry name" value="PBP_1a_fam"/>
    <property type="match status" value="1"/>
</dbReference>
<dbReference type="SUPFAM" id="SSF53955">
    <property type="entry name" value="Lysozyme-like"/>
    <property type="match status" value="1"/>
</dbReference>
<feature type="domain" description="Glycosyl transferase family 51" evidence="31">
    <location>
        <begin position="55"/>
        <end position="229"/>
    </location>
</feature>
<comment type="catalytic activity">
    <reaction evidence="26">
        <text>[GlcNAc-(1-&gt;4)-Mur2Ac(oyl-L-Ala-gamma-D-Glu-L-Lys-D-Ala-D-Ala)](n)-di-trans,octa-cis-undecaprenyl diphosphate + beta-D-GlcNAc-(1-&gt;4)-Mur2Ac(oyl-L-Ala-gamma-D-Glu-L-Lys-D-Ala-D-Ala)-di-trans,octa-cis-undecaprenyl diphosphate = [GlcNAc-(1-&gt;4)-Mur2Ac(oyl-L-Ala-gamma-D-Glu-L-Lys-D-Ala-D-Ala)](n+1)-di-trans,octa-cis-undecaprenyl diphosphate + di-trans,octa-cis-undecaprenyl diphosphate + H(+)</text>
        <dbReference type="Rhea" id="RHEA:23708"/>
        <dbReference type="Rhea" id="RHEA-COMP:9602"/>
        <dbReference type="Rhea" id="RHEA-COMP:9603"/>
        <dbReference type="ChEBI" id="CHEBI:15378"/>
        <dbReference type="ChEBI" id="CHEBI:58405"/>
        <dbReference type="ChEBI" id="CHEBI:60033"/>
        <dbReference type="ChEBI" id="CHEBI:78435"/>
        <dbReference type="EC" id="2.4.99.28"/>
    </reaction>
</comment>
<dbReference type="GO" id="GO:0009002">
    <property type="term" value="F:serine-type D-Ala-D-Ala carboxypeptidase activity"/>
    <property type="evidence" value="ECO:0007669"/>
    <property type="project" value="UniProtKB-EC"/>
</dbReference>
<evidence type="ECO:0000256" key="26">
    <source>
        <dbReference type="ARBA" id="ARBA00049902"/>
    </source>
</evidence>
<dbReference type="GO" id="GO:0071555">
    <property type="term" value="P:cell wall organization"/>
    <property type="evidence" value="ECO:0007669"/>
    <property type="project" value="UniProtKB-KW"/>
</dbReference>
<dbReference type="Pfam" id="PF00912">
    <property type="entry name" value="Transgly"/>
    <property type="match status" value="1"/>
</dbReference>
<evidence type="ECO:0000256" key="6">
    <source>
        <dbReference type="ARBA" id="ARBA00012448"/>
    </source>
</evidence>
<keyword evidence="10" id="KW-0121">Carboxypeptidase</keyword>
<sequence length="863" mass="95360">MKFVRWLITISLTLGVLGTMFVAGVAVFFSRDLPDVTTLKDVQLQTPMLVYSRDGKLMSQFGEKRRIPLAIEQVPQQMVDAFLAVEDARFYEHPGIDVIGVARAFVSLVTTGERRQGASTITMQVARNFYLTRDKTFRRKIREILLAWRIEQLLTKDQILELYVNKIPLGYRAHGVGAAAEVYFGKTVDELTLPEIAVIAGLPKAPSVLNPIHSIERATERRNVVLSRMLAVNAITQAQFDEASVAPLQGKYHGPAVEMNAPYVAEMVRQFMVEKYGEEAAYTQGYRVHTTVDSTLQQAAIHAVVQNLLDYDQRHGYRGAIANPWLMGEEDNVTLQMPSPPWDTAQTKKYLKKFKSYQSLSPAMVQEVGEQSATIALKTGQLSSINWDGMKWARAFISDDKQGPAPKTAGEILQPGDVVMVQPAPESGEYLLSQLPEASAALIAMDPKDGAIQALVGGFSFNLSQFNRAFQAKRQMGSNIKPFIYSSAFAQNYTLASLIADAPISHWDASAGVTWRPKNSPNTYDGDTRLRLGLAQSKNVMSVRLLRSVGIEKVRQHLAKFGFPLSDIPPNESLALGSASFTPMEVVNAFSMIANGGYQVKNHLIEEVEDQHGNRIFHHQPLVACPECEKIDEERVSAQEELDALVDEPADLFALCPAYPVDEANRAPHVIPTPNTFLVTQAMNSAIWGGGNWSAGTGWNGTGWRAARALKRHDIAGKTGTTNDAKDAWFSGFQPSIVATSWIGFDDHKRKLGSTKYNNNLNKEQIIGTEFGAKTALPAWIKFMEVALKDIPVQPFTAPDNIVSVRIDRSSGKLSQQIGNNSRFEFFVAGTEPTQYSEPPRTTVDPFTDANADTPVTDDDELF</sequence>
<evidence type="ECO:0000259" key="31">
    <source>
        <dbReference type="Pfam" id="PF00912"/>
    </source>
</evidence>
<dbReference type="GO" id="GO:0046677">
    <property type="term" value="P:response to antibiotic"/>
    <property type="evidence" value="ECO:0007669"/>
    <property type="project" value="UniProtKB-KW"/>
</dbReference>
<protein>
    <recommendedName>
        <fullName evidence="7">Penicillin-binding protein 1A</fullName>
        <ecNumber evidence="25">2.4.99.28</ecNumber>
        <ecNumber evidence="6">3.4.16.4</ecNumber>
    </recommendedName>
</protein>
<dbReference type="EC" id="3.4.16.4" evidence="6"/>
<dbReference type="InterPro" id="IPR050396">
    <property type="entry name" value="Glycosyltr_51/Transpeptidase"/>
</dbReference>
<evidence type="ECO:0000256" key="23">
    <source>
        <dbReference type="ARBA" id="ARBA00023316"/>
    </source>
</evidence>
<dbReference type="InterPro" id="IPR036950">
    <property type="entry name" value="PBP_transglycosylase"/>
</dbReference>